<dbReference type="EMBL" id="AGNL01013894">
    <property type="protein sequence ID" value="EJK66955.1"/>
    <property type="molecule type" value="Genomic_DNA"/>
</dbReference>
<proteinExistence type="predicted"/>
<protein>
    <submittedName>
        <fullName evidence="1">Uncharacterized protein</fullName>
    </submittedName>
</protein>
<comment type="caution">
    <text evidence="1">The sequence shown here is derived from an EMBL/GenBank/DDBJ whole genome shotgun (WGS) entry which is preliminary data.</text>
</comment>
<evidence type="ECO:0000313" key="2">
    <source>
        <dbReference type="Proteomes" id="UP000266841"/>
    </source>
</evidence>
<sequence length="258" mass="28447">MKISANVLPMSYLAQSHLQNVHYNGGISFYNYKEADPRIAVSSVLYIKRQEVSHCTVIVLLPSLKIAKIVTGPNTPHATASACPSAIQTFHGSLSPRAKSQPLQTLFMQHPSIPNAHGADRAEVPLRPLMPLTVQLLSSFSSDVRCLHLHTFLCSLRWALWQSAPQYLTRRQAGREVLQFDDAAPPDSPLLFAAVCAGGFDAIIPAIVDRLTVTVHVEDAVERRSQITFLVDTDHHILLTSGMKFATTEHGKPRWIAV</sequence>
<evidence type="ECO:0000313" key="1">
    <source>
        <dbReference type="EMBL" id="EJK66955.1"/>
    </source>
</evidence>
<keyword evidence="2" id="KW-1185">Reference proteome</keyword>
<reference evidence="1 2" key="1">
    <citation type="journal article" date="2012" name="Genome Biol.">
        <title>Genome and low-iron response of an oceanic diatom adapted to chronic iron limitation.</title>
        <authorList>
            <person name="Lommer M."/>
            <person name="Specht M."/>
            <person name="Roy A.S."/>
            <person name="Kraemer L."/>
            <person name="Andreson R."/>
            <person name="Gutowska M.A."/>
            <person name="Wolf J."/>
            <person name="Bergner S.V."/>
            <person name="Schilhabel M.B."/>
            <person name="Klostermeier U.C."/>
            <person name="Beiko R.G."/>
            <person name="Rosenstiel P."/>
            <person name="Hippler M."/>
            <person name="Laroche J."/>
        </authorList>
    </citation>
    <scope>NUCLEOTIDE SEQUENCE [LARGE SCALE GENOMIC DNA]</scope>
    <source>
        <strain evidence="1 2">CCMP1005</strain>
    </source>
</reference>
<dbReference type="AlphaFoldDB" id="K0SNK5"/>
<name>K0SNK5_THAOC</name>
<organism evidence="1 2">
    <name type="scientific">Thalassiosira oceanica</name>
    <name type="common">Marine diatom</name>
    <dbReference type="NCBI Taxonomy" id="159749"/>
    <lineage>
        <taxon>Eukaryota</taxon>
        <taxon>Sar</taxon>
        <taxon>Stramenopiles</taxon>
        <taxon>Ochrophyta</taxon>
        <taxon>Bacillariophyta</taxon>
        <taxon>Coscinodiscophyceae</taxon>
        <taxon>Thalassiosirophycidae</taxon>
        <taxon>Thalassiosirales</taxon>
        <taxon>Thalassiosiraceae</taxon>
        <taxon>Thalassiosira</taxon>
    </lineage>
</organism>
<accession>K0SNK5</accession>
<dbReference type="Proteomes" id="UP000266841">
    <property type="component" value="Unassembled WGS sequence"/>
</dbReference>
<gene>
    <name evidence="1" type="ORF">THAOC_12073</name>
</gene>